<evidence type="ECO:0000313" key="12">
    <source>
        <dbReference type="Proteomes" id="UP000694423"/>
    </source>
</evidence>
<accession>A0A8C4JWT3</accession>
<dbReference type="SUPFAM" id="SSF48726">
    <property type="entry name" value="Immunoglobulin"/>
    <property type="match status" value="4"/>
</dbReference>
<dbReference type="Gene3D" id="2.60.40.10">
    <property type="entry name" value="Immunoglobulins"/>
    <property type="match status" value="4"/>
</dbReference>
<organism evidence="11 12">
    <name type="scientific">Dromaius novaehollandiae</name>
    <name type="common">Emu</name>
    <dbReference type="NCBI Taxonomy" id="8790"/>
    <lineage>
        <taxon>Eukaryota</taxon>
        <taxon>Metazoa</taxon>
        <taxon>Chordata</taxon>
        <taxon>Craniata</taxon>
        <taxon>Vertebrata</taxon>
        <taxon>Euteleostomi</taxon>
        <taxon>Archelosauria</taxon>
        <taxon>Archosauria</taxon>
        <taxon>Dinosauria</taxon>
        <taxon>Saurischia</taxon>
        <taxon>Theropoda</taxon>
        <taxon>Coelurosauria</taxon>
        <taxon>Aves</taxon>
        <taxon>Palaeognathae</taxon>
        <taxon>Casuariiformes</taxon>
        <taxon>Dromaiidae</taxon>
        <taxon>Dromaius</taxon>
    </lineage>
</organism>
<dbReference type="Ensembl" id="ENSDNVT00000018719.1">
    <property type="protein sequence ID" value="ENSDNVP00000015558.1"/>
    <property type="gene ID" value="ENSDNVG00000010971.1"/>
</dbReference>
<dbReference type="GO" id="GO:0005055">
    <property type="term" value="F:laminin receptor activity"/>
    <property type="evidence" value="ECO:0007669"/>
    <property type="project" value="TreeGrafter"/>
</dbReference>
<evidence type="ECO:0000259" key="10">
    <source>
        <dbReference type="PROSITE" id="PS50835"/>
    </source>
</evidence>
<dbReference type="InterPro" id="IPR003599">
    <property type="entry name" value="Ig_sub"/>
</dbReference>
<dbReference type="Pfam" id="PF13895">
    <property type="entry name" value="Ig_2"/>
    <property type="match status" value="1"/>
</dbReference>
<reference evidence="11" key="1">
    <citation type="submission" date="2025-08" db="UniProtKB">
        <authorList>
            <consortium name="Ensembl"/>
        </authorList>
    </citation>
    <scope>IDENTIFICATION</scope>
</reference>
<evidence type="ECO:0000256" key="3">
    <source>
        <dbReference type="ARBA" id="ARBA00022737"/>
    </source>
</evidence>
<keyword evidence="3" id="KW-0677">Repeat</keyword>
<feature type="compositionally biased region" description="Basic and acidic residues" evidence="9">
    <location>
        <begin position="433"/>
        <end position="444"/>
    </location>
</feature>
<feature type="compositionally biased region" description="Basic and acidic residues" evidence="9">
    <location>
        <begin position="468"/>
        <end position="486"/>
    </location>
</feature>
<dbReference type="InterPro" id="IPR013162">
    <property type="entry name" value="CD80_C2-set"/>
</dbReference>
<dbReference type="Pfam" id="PF08205">
    <property type="entry name" value="C2-set_2"/>
    <property type="match status" value="1"/>
</dbReference>
<proteinExistence type="predicted"/>
<reference evidence="11" key="2">
    <citation type="submission" date="2025-09" db="UniProtKB">
        <authorList>
            <consortium name="Ensembl"/>
        </authorList>
    </citation>
    <scope>IDENTIFICATION</scope>
</reference>
<evidence type="ECO:0000256" key="9">
    <source>
        <dbReference type="SAM" id="MobiDB-lite"/>
    </source>
</evidence>
<keyword evidence="7" id="KW-0325">Glycoprotein</keyword>
<dbReference type="Proteomes" id="UP000694423">
    <property type="component" value="Unplaced"/>
</dbReference>
<dbReference type="GO" id="GO:0005886">
    <property type="term" value="C:plasma membrane"/>
    <property type="evidence" value="ECO:0007669"/>
    <property type="project" value="TreeGrafter"/>
</dbReference>
<dbReference type="InterPro" id="IPR051116">
    <property type="entry name" value="Surface_Rcpt/Adhesion_Mol"/>
</dbReference>
<keyword evidence="2" id="KW-0812">Transmembrane</keyword>
<dbReference type="PANTHER" id="PTHR11973:SF18">
    <property type="entry name" value="CELL SURFACE GLYCOPROTEIN MUC18"/>
    <property type="match status" value="1"/>
</dbReference>
<dbReference type="InterPro" id="IPR036179">
    <property type="entry name" value="Ig-like_dom_sf"/>
</dbReference>
<dbReference type="InterPro" id="IPR013783">
    <property type="entry name" value="Ig-like_fold"/>
</dbReference>
<feature type="domain" description="Ig-like" evidence="10">
    <location>
        <begin position="342"/>
        <end position="427"/>
    </location>
</feature>
<feature type="region of interest" description="Disordered" evidence="9">
    <location>
        <begin position="423"/>
        <end position="496"/>
    </location>
</feature>
<keyword evidence="8" id="KW-0393">Immunoglobulin domain</keyword>
<dbReference type="Pfam" id="PF13927">
    <property type="entry name" value="Ig_3"/>
    <property type="match status" value="1"/>
</dbReference>
<keyword evidence="5" id="KW-0472">Membrane</keyword>
<dbReference type="PROSITE" id="PS50835">
    <property type="entry name" value="IG_LIKE"/>
    <property type="match status" value="4"/>
</dbReference>
<dbReference type="InterPro" id="IPR003598">
    <property type="entry name" value="Ig_sub2"/>
</dbReference>
<dbReference type="SMART" id="SM00408">
    <property type="entry name" value="IGc2"/>
    <property type="match status" value="2"/>
</dbReference>
<keyword evidence="4" id="KW-1133">Transmembrane helix</keyword>
<evidence type="ECO:0000313" key="11">
    <source>
        <dbReference type="Ensembl" id="ENSDNVP00000015558.1"/>
    </source>
</evidence>
<dbReference type="SMART" id="SM00409">
    <property type="entry name" value="IG"/>
    <property type="match status" value="4"/>
</dbReference>
<protein>
    <submittedName>
        <fullName evidence="11">Melanoma cell adhesion molecule</fullName>
    </submittedName>
</protein>
<evidence type="ECO:0000256" key="8">
    <source>
        <dbReference type="ARBA" id="ARBA00023319"/>
    </source>
</evidence>
<dbReference type="AlphaFoldDB" id="A0A8C4JWT3"/>
<keyword evidence="12" id="KW-1185">Reference proteome</keyword>
<dbReference type="PANTHER" id="PTHR11973">
    <property type="entry name" value="CELL SURFACE GLYCOPROTEIN MUC18-RELATED"/>
    <property type="match status" value="1"/>
</dbReference>
<name>A0A8C4JWT3_DRONO</name>
<evidence type="ECO:0000256" key="6">
    <source>
        <dbReference type="ARBA" id="ARBA00023157"/>
    </source>
</evidence>
<evidence type="ECO:0000256" key="4">
    <source>
        <dbReference type="ARBA" id="ARBA00022989"/>
    </source>
</evidence>
<keyword evidence="6" id="KW-1015">Disulfide bond</keyword>
<comment type="subcellular location">
    <subcellularLocation>
        <location evidence="1">Membrane</location>
        <topology evidence="1">Single-pass type I membrane protein</topology>
    </subcellularLocation>
</comment>
<evidence type="ECO:0000256" key="1">
    <source>
        <dbReference type="ARBA" id="ARBA00004479"/>
    </source>
</evidence>
<feature type="domain" description="Ig-like" evidence="10">
    <location>
        <begin position="219"/>
        <end position="310"/>
    </location>
</feature>
<feature type="domain" description="Ig-like" evidence="10">
    <location>
        <begin position="1"/>
        <end position="102"/>
    </location>
</feature>
<evidence type="ECO:0000256" key="5">
    <source>
        <dbReference type="ARBA" id="ARBA00023136"/>
    </source>
</evidence>
<feature type="domain" description="Ig-like" evidence="10">
    <location>
        <begin position="110"/>
        <end position="213"/>
    </location>
</feature>
<evidence type="ECO:0000256" key="7">
    <source>
        <dbReference type="ARBA" id="ARBA00023180"/>
    </source>
</evidence>
<sequence>MPPVVEVAFGDTARIECNFSIPGNGSYTSINWSYMDRHGRVKLCSVVGDELLEESADYKGRLSVGKDHALSIGRVTVQDARTIVCQVGAGSHGTGENRTELRVYKIPEAPEITASRGGISVLSRDIPQIASCVSRNSILPPNITWHKNGEQLQAEENKVKIQETVTRESSWLYTVSSSLFAYVTREDRDSRYHCTVHYWLRGQRRAMESARVNVTVFYPTQHVALQVLPSPALVKEGDDVKLVCEADGNPAPVFSFYKRELEDNWQDLTSLADTTSGVLNLQDVKKSSSGLYRCQTLDLDDMKQMEDDVELVVNCKSGGLGPCTSHDGSPSPPAYCTPISIPPLDIEGVSVKMEPSSPVGEGDSVRLSCNADSPVALDFQWRDAKGRKVAEGKQLLLSNLTFETSSNFSCKVTAHSVPGLEKSKQVAVPVEGSRVRGESAHRQQPDSARGPQPAASRSPVQGHQRAGHQREAHPAARSQDAGEQRRDHRRHHRLHPLGGRAGVCHLLLAQERQDPVWPCWETGHVSTASPREPALGPEALVIAHASHLIASAAPCPRGWEAAGQHLGGHRAGVSAALGASRSLGVRTAPHFHAGR</sequence>
<dbReference type="InterPro" id="IPR007110">
    <property type="entry name" value="Ig-like_dom"/>
</dbReference>
<evidence type="ECO:0000256" key="2">
    <source>
        <dbReference type="ARBA" id="ARBA00022692"/>
    </source>
</evidence>